<dbReference type="EMBL" id="VSDO01000001">
    <property type="protein sequence ID" value="TYA14294.1"/>
    <property type="molecule type" value="Genomic_DNA"/>
</dbReference>
<sequence>MTHYTILPEEAYWEQPEVADMYSEIEIGGVLMQVRMEPGNRATIVRLLRCGLDDYLNPAYAPGRQVVFLPLLLK</sequence>
<name>A0A5D0CYG1_9BACL</name>
<evidence type="ECO:0000313" key="1">
    <source>
        <dbReference type="EMBL" id="TYA14294.1"/>
    </source>
</evidence>
<dbReference type="OrthoDB" id="1683573at2"/>
<gene>
    <name evidence="1" type="ORF">FRY98_00990</name>
</gene>
<proteinExistence type="predicted"/>
<dbReference type="RefSeq" id="WP_148449782.1">
    <property type="nucleotide sequence ID" value="NZ_VSDO01000001.1"/>
</dbReference>
<evidence type="ECO:0000313" key="2">
    <source>
        <dbReference type="Proteomes" id="UP000325218"/>
    </source>
</evidence>
<keyword evidence="2" id="KW-1185">Reference proteome</keyword>
<protein>
    <recommendedName>
        <fullName evidence="3">YlzJ-like protein</fullName>
    </recommendedName>
</protein>
<dbReference type="InterPro" id="IPR025619">
    <property type="entry name" value="YlzJ"/>
</dbReference>
<dbReference type="Pfam" id="PF14035">
    <property type="entry name" value="YlzJ"/>
    <property type="match status" value="1"/>
</dbReference>
<comment type="caution">
    <text evidence="1">The sequence shown here is derived from an EMBL/GenBank/DDBJ whole genome shotgun (WGS) entry which is preliminary data.</text>
</comment>
<evidence type="ECO:0008006" key="3">
    <source>
        <dbReference type="Google" id="ProtNLM"/>
    </source>
</evidence>
<accession>A0A5D0CYG1</accession>
<organism evidence="1 2">
    <name type="scientific">Paenibacillus faecis</name>
    <dbReference type="NCBI Taxonomy" id="862114"/>
    <lineage>
        <taxon>Bacteria</taxon>
        <taxon>Bacillati</taxon>
        <taxon>Bacillota</taxon>
        <taxon>Bacilli</taxon>
        <taxon>Bacillales</taxon>
        <taxon>Paenibacillaceae</taxon>
        <taxon>Paenibacillus</taxon>
    </lineage>
</organism>
<dbReference type="AlphaFoldDB" id="A0A5D0CYG1"/>
<dbReference type="Proteomes" id="UP000325218">
    <property type="component" value="Unassembled WGS sequence"/>
</dbReference>
<reference evidence="1 2" key="1">
    <citation type="submission" date="2019-08" db="EMBL/GenBank/DDBJ databases">
        <title>Genome sequencing of Paenibacillus faecis DSM 23593(T).</title>
        <authorList>
            <person name="Kook J.-K."/>
            <person name="Park S.-N."/>
            <person name="Lim Y.K."/>
        </authorList>
    </citation>
    <scope>NUCLEOTIDE SEQUENCE [LARGE SCALE GENOMIC DNA]</scope>
    <source>
        <strain evidence="1 2">DSM 23593</strain>
    </source>
</reference>